<name>A0A382HGV6_9ZZZZ</name>
<sequence>MLTHNANSNIGTNMGGRSHPKTNFLKKVFS</sequence>
<evidence type="ECO:0000313" key="2">
    <source>
        <dbReference type="EMBL" id="SVB86402.1"/>
    </source>
</evidence>
<gene>
    <name evidence="2" type="ORF">METZ01_LOCUS239256</name>
</gene>
<feature type="region of interest" description="Disordered" evidence="1">
    <location>
        <begin position="1"/>
        <end position="30"/>
    </location>
</feature>
<feature type="compositionally biased region" description="Polar residues" evidence="1">
    <location>
        <begin position="1"/>
        <end position="12"/>
    </location>
</feature>
<proteinExistence type="predicted"/>
<evidence type="ECO:0000256" key="1">
    <source>
        <dbReference type="SAM" id="MobiDB-lite"/>
    </source>
</evidence>
<accession>A0A382HGV6</accession>
<protein>
    <submittedName>
        <fullName evidence="2">Uncharacterized protein</fullName>
    </submittedName>
</protein>
<organism evidence="2">
    <name type="scientific">marine metagenome</name>
    <dbReference type="NCBI Taxonomy" id="408172"/>
    <lineage>
        <taxon>unclassified sequences</taxon>
        <taxon>metagenomes</taxon>
        <taxon>ecological metagenomes</taxon>
    </lineage>
</organism>
<feature type="non-terminal residue" evidence="2">
    <location>
        <position position="30"/>
    </location>
</feature>
<reference evidence="2" key="1">
    <citation type="submission" date="2018-05" db="EMBL/GenBank/DDBJ databases">
        <authorList>
            <person name="Lanie J.A."/>
            <person name="Ng W.-L."/>
            <person name="Kazmierczak K.M."/>
            <person name="Andrzejewski T.M."/>
            <person name="Davidsen T.M."/>
            <person name="Wayne K.J."/>
            <person name="Tettelin H."/>
            <person name="Glass J.I."/>
            <person name="Rusch D."/>
            <person name="Podicherti R."/>
            <person name="Tsui H.-C.T."/>
            <person name="Winkler M.E."/>
        </authorList>
    </citation>
    <scope>NUCLEOTIDE SEQUENCE</scope>
</reference>
<dbReference type="EMBL" id="UINC01061143">
    <property type="protein sequence ID" value="SVB86402.1"/>
    <property type="molecule type" value="Genomic_DNA"/>
</dbReference>
<dbReference type="AlphaFoldDB" id="A0A382HGV6"/>